<dbReference type="Proteomes" id="UP000659654">
    <property type="component" value="Unassembled WGS sequence"/>
</dbReference>
<dbReference type="WBParaSite" id="BXY_0126700.1">
    <property type="protein sequence ID" value="BXY_0126700.1"/>
    <property type="gene ID" value="BXY_0126700"/>
</dbReference>
<evidence type="ECO:0000313" key="2">
    <source>
        <dbReference type="Proteomes" id="UP000095284"/>
    </source>
</evidence>
<dbReference type="Proteomes" id="UP000582659">
    <property type="component" value="Unassembled WGS sequence"/>
</dbReference>
<evidence type="ECO:0000313" key="4">
    <source>
        <dbReference type="WBParaSite" id="BXY_0126700.1"/>
    </source>
</evidence>
<organism evidence="2 4">
    <name type="scientific">Bursaphelenchus xylophilus</name>
    <name type="common">Pinewood nematode worm</name>
    <name type="synonym">Aphelenchoides xylophilus</name>
    <dbReference type="NCBI Taxonomy" id="6326"/>
    <lineage>
        <taxon>Eukaryota</taxon>
        <taxon>Metazoa</taxon>
        <taxon>Ecdysozoa</taxon>
        <taxon>Nematoda</taxon>
        <taxon>Chromadorea</taxon>
        <taxon>Rhabditida</taxon>
        <taxon>Tylenchina</taxon>
        <taxon>Tylenchomorpha</taxon>
        <taxon>Aphelenchoidea</taxon>
        <taxon>Aphelenchoididae</taxon>
        <taxon>Bursaphelenchus</taxon>
    </lineage>
</organism>
<accession>A0A1I7RKN3</accession>
<dbReference type="EMBL" id="CAJFDI010000006">
    <property type="protein sequence ID" value="CAD5235051.1"/>
    <property type="molecule type" value="Genomic_DNA"/>
</dbReference>
<dbReference type="Proteomes" id="UP000095284">
    <property type="component" value="Unplaced"/>
</dbReference>
<evidence type="ECO:0000313" key="1">
    <source>
        <dbReference type="EMBL" id="CAD5235051.1"/>
    </source>
</evidence>
<name>A0A1I7RKN3_BURXY</name>
<keyword evidence="3" id="KW-1185">Reference proteome</keyword>
<gene>
    <name evidence="1" type="ORF">BXYJ_LOCUS15142</name>
</gene>
<dbReference type="AlphaFoldDB" id="A0A1I7RKN3"/>
<reference evidence="1" key="2">
    <citation type="submission" date="2020-09" db="EMBL/GenBank/DDBJ databases">
        <authorList>
            <person name="Kikuchi T."/>
        </authorList>
    </citation>
    <scope>NUCLEOTIDE SEQUENCE</scope>
    <source>
        <strain evidence="1">Ka4C1</strain>
    </source>
</reference>
<reference evidence="4" key="1">
    <citation type="submission" date="2016-11" db="UniProtKB">
        <authorList>
            <consortium name="WormBaseParasite"/>
        </authorList>
    </citation>
    <scope>IDENTIFICATION</scope>
</reference>
<evidence type="ECO:0000313" key="3">
    <source>
        <dbReference type="Proteomes" id="UP000659654"/>
    </source>
</evidence>
<protein>
    <submittedName>
        <fullName evidence="1">(pine wood nematode) hypothetical protein</fullName>
    </submittedName>
</protein>
<dbReference type="EMBL" id="CAJFCV020000006">
    <property type="protein sequence ID" value="CAG9131208.1"/>
    <property type="molecule type" value="Genomic_DNA"/>
</dbReference>
<sequence length="96" mass="10663">MRAKDYENMVKEIAEWPKGSEKQKLADGRWNCRDYGVKGPLGTHFAFAFKVQMVVDKYSKATVLLGCKAELFGPSGATQAIEALNSDILKHIPQSC</sequence>
<proteinExistence type="predicted"/>